<feature type="coiled-coil region" evidence="1">
    <location>
        <begin position="201"/>
        <end position="264"/>
    </location>
</feature>
<feature type="compositionally biased region" description="Basic residues" evidence="2">
    <location>
        <begin position="511"/>
        <end position="527"/>
    </location>
</feature>
<evidence type="ECO:0000313" key="4">
    <source>
        <dbReference type="Proteomes" id="UP001150062"/>
    </source>
</evidence>
<evidence type="ECO:0000256" key="2">
    <source>
        <dbReference type="SAM" id="MobiDB-lite"/>
    </source>
</evidence>
<proteinExistence type="predicted"/>
<accession>A0ABQ8X8N2</accession>
<organism evidence="3 4">
    <name type="scientific">Anaeramoeba flamelloides</name>
    <dbReference type="NCBI Taxonomy" id="1746091"/>
    <lineage>
        <taxon>Eukaryota</taxon>
        <taxon>Metamonada</taxon>
        <taxon>Anaeramoebidae</taxon>
        <taxon>Anaeramoeba</taxon>
    </lineage>
</organism>
<feature type="compositionally biased region" description="Basic and acidic residues" evidence="2">
    <location>
        <begin position="339"/>
        <end position="357"/>
    </location>
</feature>
<keyword evidence="1" id="KW-0175">Coiled coil</keyword>
<feature type="region of interest" description="Disordered" evidence="2">
    <location>
        <begin position="334"/>
        <end position="390"/>
    </location>
</feature>
<dbReference type="Proteomes" id="UP001150062">
    <property type="component" value="Unassembled WGS sequence"/>
</dbReference>
<reference evidence="3" key="1">
    <citation type="submission" date="2022-08" db="EMBL/GenBank/DDBJ databases">
        <title>Novel sulfate-reducing endosymbionts in the free-living metamonad Anaeramoeba.</title>
        <authorList>
            <person name="Jerlstrom-Hultqvist J."/>
            <person name="Cepicka I."/>
            <person name="Gallot-Lavallee L."/>
            <person name="Salas-Leiva D."/>
            <person name="Curtis B.A."/>
            <person name="Zahonova K."/>
            <person name="Pipaliya S."/>
            <person name="Dacks J."/>
            <person name="Roger A.J."/>
        </authorList>
    </citation>
    <scope>NUCLEOTIDE SEQUENCE</scope>
    <source>
        <strain evidence="3">Schooner1</strain>
    </source>
</reference>
<keyword evidence="4" id="KW-1185">Reference proteome</keyword>
<sequence>MSEETKNTKGIIQSLSNDLSQSIMFGQQLLNKKKSLERQNQELQMKIEQLKHEKADLKQELSDKLKEKDNEHSITLTQLKRLQNANGFLEKENEKISDQLINSQKEMGNVSQLNNSIDALTKELKKLKIEREEQKLTNDALSDDLNKTKLEKKEILEKNHLLNEKYEQQEIYISEIQNRLDQTKNYSLEFENMTRQFEHEKEKTQQSLHSIREQLLEEKKESEDQIRESFEKTLNHKDQTIQDLLNENKELQAKAEKLQKKESNSSYYDQKSEKKYHYMKGNLFDEIKNAYNNETNYEEENETTESIIKEPKKENVNKNETILESKIENIKTINSQKENVNEKNKDNTDEYDKEKDQTNTNKNNNKNEKNEIEKKNSPQKEQLQKNSQREEMNHTIPMDAIYLFLSIIANTTLYLEKLTCYFPRKISLNTAKMQKWYDYASSNLEFHRWNEFAYKKIEHFYSKRIREWNEEKERQQLKRELKRQKERDFYNGGKLKSKQYPQTPKPSSPKSPKKWRRLFRSASKTKK</sequence>
<gene>
    <name evidence="3" type="ORF">M0813_08712</name>
</gene>
<feature type="compositionally biased region" description="Basic and acidic residues" evidence="2">
    <location>
        <begin position="365"/>
        <end position="378"/>
    </location>
</feature>
<name>A0ABQ8X8N2_9EUKA</name>
<feature type="region of interest" description="Disordered" evidence="2">
    <location>
        <begin position="479"/>
        <end position="527"/>
    </location>
</feature>
<protein>
    <submittedName>
        <fullName evidence="3">A-type inclusion protein</fullName>
    </submittedName>
</protein>
<feature type="coiled-coil region" evidence="1">
    <location>
        <begin position="26"/>
        <end position="165"/>
    </location>
</feature>
<evidence type="ECO:0000313" key="3">
    <source>
        <dbReference type="EMBL" id="KAJ6228675.1"/>
    </source>
</evidence>
<comment type="caution">
    <text evidence="3">The sequence shown here is derived from an EMBL/GenBank/DDBJ whole genome shotgun (WGS) entry which is preliminary data.</text>
</comment>
<dbReference type="EMBL" id="JAOAOG010000326">
    <property type="protein sequence ID" value="KAJ6228675.1"/>
    <property type="molecule type" value="Genomic_DNA"/>
</dbReference>
<evidence type="ECO:0000256" key="1">
    <source>
        <dbReference type="SAM" id="Coils"/>
    </source>
</evidence>
<feature type="compositionally biased region" description="Basic and acidic residues" evidence="2">
    <location>
        <begin position="479"/>
        <end position="489"/>
    </location>
</feature>